<evidence type="ECO:0000313" key="1">
    <source>
        <dbReference type="EMBL" id="MBQ0960087.1"/>
    </source>
</evidence>
<dbReference type="Proteomes" id="UP000678374">
    <property type="component" value="Unassembled WGS sequence"/>
</dbReference>
<protein>
    <submittedName>
        <fullName evidence="1">Uncharacterized protein</fullName>
    </submittedName>
</protein>
<organism evidence="1 2">
    <name type="scientific">Ideonella aquatica</name>
    <dbReference type="NCBI Taxonomy" id="2824119"/>
    <lineage>
        <taxon>Bacteria</taxon>
        <taxon>Pseudomonadati</taxon>
        <taxon>Pseudomonadota</taxon>
        <taxon>Betaproteobacteria</taxon>
        <taxon>Burkholderiales</taxon>
        <taxon>Sphaerotilaceae</taxon>
        <taxon>Ideonella</taxon>
    </lineage>
</organism>
<keyword evidence="2" id="KW-1185">Reference proteome</keyword>
<gene>
    <name evidence="1" type="ORF">KAK06_14125</name>
</gene>
<sequence>MNDLGGLFSKGWSTAQAINARGEVVGSAMPRPIGPYQPPARPVLFGQRRPLDLIAATGVDADEGDSTDINSDGHIAGYLRMNRDGSYRPFVYRQGTMEVVDAPHYAAGSPVRWSDLGHLLVPVDSSSGVNRTVITVMRRPDRTWVTTLTPWNDRADTCTVGRAINRQGSIVVGYSSKAGSSDKALVWRDNVPTPVPGTKDYRSSRASAVSDRGEIAGVHDVDSVGGCCKYRPFVVADGVLTDLLGPDLYTEVTGLDNLGRVVGKVFETSVPRAFLYQDGQTMMLDDLVEPAQPGQWQI</sequence>
<accession>A0A941BK26</accession>
<evidence type="ECO:0000313" key="2">
    <source>
        <dbReference type="Proteomes" id="UP000678374"/>
    </source>
</evidence>
<comment type="caution">
    <text evidence="1">The sequence shown here is derived from an EMBL/GenBank/DDBJ whole genome shotgun (WGS) entry which is preliminary data.</text>
</comment>
<dbReference type="RefSeq" id="WP_210802762.1">
    <property type="nucleotide sequence ID" value="NZ_JAGQDE010000012.1"/>
</dbReference>
<name>A0A941BK26_9BURK</name>
<dbReference type="EMBL" id="JAGQDE010000012">
    <property type="protein sequence ID" value="MBQ0960087.1"/>
    <property type="molecule type" value="Genomic_DNA"/>
</dbReference>
<reference evidence="1" key="1">
    <citation type="submission" date="2021-04" db="EMBL/GenBank/DDBJ databases">
        <title>The genome sequence of Ideonella sp. 4Y11.</title>
        <authorList>
            <person name="Liu Y."/>
        </authorList>
    </citation>
    <scope>NUCLEOTIDE SEQUENCE</scope>
    <source>
        <strain evidence="1">4Y11</strain>
    </source>
</reference>
<proteinExistence type="predicted"/>
<dbReference type="AlphaFoldDB" id="A0A941BK26"/>